<evidence type="ECO:0000313" key="9">
    <source>
        <dbReference type="EMBL" id="QKF93999.1"/>
    </source>
</evidence>
<comment type="similarity">
    <text evidence="3">Belongs to the ubiquitin conjugation factor E4 family.</text>
</comment>
<keyword evidence="5" id="KW-0808">Transferase</keyword>
<dbReference type="GO" id="GO:0000151">
    <property type="term" value="C:ubiquitin ligase complex"/>
    <property type="evidence" value="ECO:0007669"/>
    <property type="project" value="InterPro"/>
</dbReference>
<comment type="pathway">
    <text evidence="2">Protein modification; protein ubiquitination.</text>
</comment>
<evidence type="ECO:0000256" key="4">
    <source>
        <dbReference type="ARBA" id="ARBA00022490"/>
    </source>
</evidence>
<dbReference type="PANTHER" id="PTHR13931:SF2">
    <property type="entry name" value="UBIQUITIN CONJUGATION FACTOR E4 B"/>
    <property type="match status" value="1"/>
</dbReference>
<dbReference type="InterPro" id="IPR013083">
    <property type="entry name" value="Znf_RING/FYVE/PHD"/>
</dbReference>
<feature type="domain" description="Ubiquitin conjugation factor E4 core" evidence="8">
    <location>
        <begin position="153"/>
        <end position="351"/>
    </location>
</feature>
<evidence type="ECO:0000256" key="1">
    <source>
        <dbReference type="ARBA" id="ARBA00004496"/>
    </source>
</evidence>
<dbReference type="InterPro" id="IPR003613">
    <property type="entry name" value="Ubox_domain"/>
</dbReference>
<dbReference type="UniPathway" id="UPA00143"/>
<dbReference type="InterPro" id="IPR019474">
    <property type="entry name" value="Ub_conjug_fac_E4_core"/>
</dbReference>
<keyword evidence="4" id="KW-0963">Cytoplasm</keyword>
<evidence type="ECO:0000259" key="7">
    <source>
        <dbReference type="Pfam" id="PF04564"/>
    </source>
</evidence>
<organism evidence="9 10">
    <name type="scientific">Fadolivirus FV1/VV64</name>
    <dbReference type="NCBI Taxonomy" id="3070911"/>
    <lineage>
        <taxon>Viruses</taxon>
        <taxon>Varidnaviria</taxon>
        <taxon>Bamfordvirae</taxon>
        <taxon>Nucleocytoviricota</taxon>
        <taxon>Megaviricetes</taxon>
        <taxon>Imitervirales</taxon>
        <taxon>Mimiviridae</taxon>
        <taxon>Klosneuvirinae</taxon>
        <taxon>Fadolivirus</taxon>
        <taxon>Fadolivirus algeromassiliense</taxon>
    </lineage>
</organism>
<dbReference type="Pfam" id="PF10408">
    <property type="entry name" value="Ufd2P_core"/>
    <property type="match status" value="1"/>
</dbReference>
<dbReference type="SUPFAM" id="SSF57850">
    <property type="entry name" value="RING/U-box"/>
    <property type="match status" value="1"/>
</dbReference>
<dbReference type="GO" id="GO:0034450">
    <property type="term" value="F:ubiquitin-ubiquitin ligase activity"/>
    <property type="evidence" value="ECO:0007669"/>
    <property type="project" value="InterPro"/>
</dbReference>
<dbReference type="EMBL" id="MT418680">
    <property type="protein sequence ID" value="QKF93999.1"/>
    <property type="molecule type" value="Genomic_DNA"/>
</dbReference>
<proteinExistence type="inferred from homology"/>
<evidence type="ECO:0000256" key="3">
    <source>
        <dbReference type="ARBA" id="ARBA00007434"/>
    </source>
</evidence>
<evidence type="ECO:0000256" key="5">
    <source>
        <dbReference type="ARBA" id="ARBA00022679"/>
    </source>
</evidence>
<dbReference type="Pfam" id="PF04564">
    <property type="entry name" value="U-box"/>
    <property type="match status" value="1"/>
</dbReference>
<sequence length="762" mass="89795">MDNLEDVSVILNLQSDGPAYLDGLLKSFNDDDSKQKIIPFIKTYLDTTDIFEDSTDKYVEYIVNIDDELWKTFSRSLSDDDIIRYIKTFVYPDKLNFASVDIELKFFDVLITPLNVKNLLKTNTVLWNVLFDKLLLNINLTNDNWINDIKHIQMFIKNIIANKDNKDYRLYFIKWISSILNIFIKKIHLNVQVYDTKLPTDYYIANIIALLFAFWNEGFAMEKLNMLDYDYVVSDKCYMNWFDKKLVNDTKTYNFLTQCYFLLIDALRVGYIPIMSRSIRYDKLLEQIDNEINTLSSQVNVFTQFILTKLYNEKQIVKDYLEIDTNIINNNELKQWIINFYDTVVKWIDINKEKNIDDILSDMIYFYNNNKDNTNTTTDYNVLCELSNNIISTKLYTNNISIKCDFMKFISDTLNANQITIVEYIINEYVKSLLILHNELHHANIRPDYKMIKKLEIYKAYDTLYISKDTSTHAILLKQFENNLDLTRKFISTFLMDVCQINDTINSLYKNIDNNIEEDDETLEDTKYNIHAIFLYIIKISKLLNKFVNIFSKNTHIWDLLISKEIFTSLSSIINSSITFLTTRINYDPTLGFSDCEFEKNLDIELFMTNLSETLNTIYINGCDLNILIDSYGFDMENYNNFSTHTPVSISLVLEKIQSIYVELNNNNTIDPAEIPFEFTDPITYTLIDEPCLLPNMVGFSEGDTFFDKSTILKSMLIKEENPFTREPLTLDQFNKFNSLPEIKTKTNEFKDRINMWKKTKI</sequence>
<evidence type="ECO:0000259" key="8">
    <source>
        <dbReference type="Pfam" id="PF10408"/>
    </source>
</evidence>
<dbReference type="Gene3D" id="3.30.40.10">
    <property type="entry name" value="Zinc/RING finger domain, C3HC4 (zinc finger)"/>
    <property type="match status" value="1"/>
</dbReference>
<protein>
    <submittedName>
        <fullName evidence="9">Ubiquitin conjugation factor E4 with U-box domain</fullName>
    </submittedName>
</protein>
<comment type="subcellular location">
    <subcellularLocation>
        <location evidence="1">Cytoplasm</location>
    </subcellularLocation>
</comment>
<dbReference type="GO" id="GO:0006511">
    <property type="term" value="P:ubiquitin-dependent protein catabolic process"/>
    <property type="evidence" value="ECO:0007669"/>
    <property type="project" value="InterPro"/>
</dbReference>
<accession>A0A7D3QVW2</accession>
<evidence type="ECO:0000256" key="2">
    <source>
        <dbReference type="ARBA" id="ARBA00004906"/>
    </source>
</evidence>
<reference evidence="9 10" key="1">
    <citation type="submission" date="2020-04" db="EMBL/GenBank/DDBJ databases">
        <title>Advantages and limits of metagenomic assembly and binning of a giant virus.</title>
        <authorList>
            <person name="Schulz F."/>
            <person name="Andreani J."/>
            <person name="Francis R."/>
            <person name="Boudjemaa H."/>
            <person name="Bou Khalil J.Y."/>
            <person name="Lee J."/>
            <person name="La Scola B."/>
            <person name="Woyke T."/>
        </authorList>
    </citation>
    <scope>NUCLEOTIDE SEQUENCE [LARGE SCALE GENOMIC DNA]</scope>
    <source>
        <strain evidence="9 10">FV1/VV64</strain>
    </source>
</reference>
<keyword evidence="10" id="KW-1185">Reference proteome</keyword>
<name>A0A7D3QVW2_9VIRU</name>
<dbReference type="InterPro" id="IPR045132">
    <property type="entry name" value="UBE4"/>
</dbReference>
<dbReference type="PANTHER" id="PTHR13931">
    <property type="entry name" value="UBIQUITINATION FACTOR E4"/>
    <property type="match status" value="1"/>
</dbReference>
<evidence type="ECO:0000256" key="6">
    <source>
        <dbReference type="ARBA" id="ARBA00022786"/>
    </source>
</evidence>
<evidence type="ECO:0000313" key="10">
    <source>
        <dbReference type="Proteomes" id="UP001162001"/>
    </source>
</evidence>
<feature type="domain" description="U-box" evidence="7">
    <location>
        <begin position="675"/>
        <end position="750"/>
    </location>
</feature>
<dbReference type="GO" id="GO:0036503">
    <property type="term" value="P:ERAD pathway"/>
    <property type="evidence" value="ECO:0007669"/>
    <property type="project" value="InterPro"/>
</dbReference>
<gene>
    <name evidence="9" type="ORF">Fadolivirus_1_541</name>
</gene>
<dbReference type="Proteomes" id="UP001162001">
    <property type="component" value="Segment"/>
</dbReference>
<keyword evidence="6" id="KW-0833">Ubl conjugation pathway</keyword>
<dbReference type="GO" id="GO:0000209">
    <property type="term" value="P:protein polyubiquitination"/>
    <property type="evidence" value="ECO:0007669"/>
    <property type="project" value="TreeGrafter"/>
</dbReference>